<evidence type="ECO:0000256" key="7">
    <source>
        <dbReference type="SAM" id="MobiDB-lite"/>
    </source>
</evidence>
<dbReference type="PRINTS" id="PR00416">
    <property type="entry name" value="EUTPISMRASEI"/>
</dbReference>
<dbReference type="InterPro" id="IPR049331">
    <property type="entry name" value="Top1B_N_bact"/>
</dbReference>
<evidence type="ECO:0000313" key="11">
    <source>
        <dbReference type="Proteomes" id="UP001209654"/>
    </source>
</evidence>
<dbReference type="InterPro" id="IPR014711">
    <property type="entry name" value="TopoI_cat_a-hlx-sub_euk"/>
</dbReference>
<feature type="compositionally biased region" description="Basic residues" evidence="7">
    <location>
        <begin position="10"/>
        <end position="19"/>
    </location>
</feature>
<protein>
    <recommendedName>
        <fullName evidence="3">DNA topoisomerase</fullName>
        <ecNumber evidence="3">5.6.2.1</ecNumber>
    </recommendedName>
</protein>
<accession>A0ABQ5MSJ5</accession>
<dbReference type="Gene3D" id="3.30.66.10">
    <property type="entry name" value="DNA topoisomerase I domain"/>
    <property type="match status" value="1"/>
</dbReference>
<keyword evidence="6" id="KW-0413">Isomerase</keyword>
<dbReference type="EMBL" id="BRVS01000004">
    <property type="protein sequence ID" value="GLB66617.1"/>
    <property type="molecule type" value="Genomic_DNA"/>
</dbReference>
<keyword evidence="4" id="KW-0799">Topoisomerase</keyword>
<evidence type="ECO:0000259" key="8">
    <source>
        <dbReference type="Pfam" id="PF01028"/>
    </source>
</evidence>
<dbReference type="Gene3D" id="1.10.132.120">
    <property type="match status" value="1"/>
</dbReference>
<feature type="domain" description="DNA topoisomerase I catalytic core eukaryotic-type" evidence="8">
    <location>
        <begin position="96"/>
        <end position="302"/>
    </location>
</feature>
<dbReference type="SUPFAM" id="SSF56349">
    <property type="entry name" value="DNA breaking-rejoining enzymes"/>
    <property type="match status" value="1"/>
</dbReference>
<sequence>MATQQERPAPKARKPRLRRSNCNMPGFSRRRRGKGFSYAAADGSRIDDRETLERINQLAIPPAWRDVWISPVHNGHIQATGVDDAGRRQYIYHPRWRELKDREKFDRALDFADTLPRARPAVTRLLRGSEPTEERAYAAAFRLIDEGSLRIGNEEYAQTNGSFGVTTIRIRHIRLRGEIVELDFPAKSGQQWSGQLKDADLAHALEPLLERGPEEPALAYRTDDGEWSPISSAGLNDFIREQCGGDFTAKDFRTWQGTVEAALALARHAPARTSETARKKAVAAAMRDVSERLGNTPAIARKSYVDPRVVDRFMNGDVLDAGSYRAAERSLRDLVT</sequence>
<dbReference type="Gene3D" id="3.90.15.10">
    <property type="entry name" value="Topoisomerase I, Chain A, domain 3"/>
    <property type="match status" value="1"/>
</dbReference>
<comment type="caution">
    <text evidence="10">The sequence shown here is derived from an EMBL/GenBank/DDBJ whole genome shotgun (WGS) entry which is preliminary data.</text>
</comment>
<gene>
    <name evidence="10" type="primary">topA_2</name>
    <name evidence="10" type="ORF">AHIS1636_10560</name>
</gene>
<organism evidence="10 11">
    <name type="scientific">Arthrobacter mangrovi</name>
    <dbReference type="NCBI Taxonomy" id="2966350"/>
    <lineage>
        <taxon>Bacteria</taxon>
        <taxon>Bacillati</taxon>
        <taxon>Actinomycetota</taxon>
        <taxon>Actinomycetes</taxon>
        <taxon>Micrococcales</taxon>
        <taxon>Micrococcaceae</taxon>
        <taxon>Arthrobacter</taxon>
    </lineage>
</organism>
<name>A0ABQ5MSJ5_9MICC</name>
<dbReference type="InterPro" id="IPR035447">
    <property type="entry name" value="DNA_topo_I_N_sf"/>
</dbReference>
<evidence type="ECO:0000256" key="3">
    <source>
        <dbReference type="ARBA" id="ARBA00012891"/>
    </source>
</evidence>
<dbReference type="RefSeq" id="WP_264794763.1">
    <property type="nucleotide sequence ID" value="NZ_BRVS01000004.1"/>
</dbReference>
<evidence type="ECO:0000256" key="6">
    <source>
        <dbReference type="ARBA" id="ARBA00023235"/>
    </source>
</evidence>
<dbReference type="InterPro" id="IPR001631">
    <property type="entry name" value="TopoI"/>
</dbReference>
<evidence type="ECO:0000259" key="9">
    <source>
        <dbReference type="Pfam" id="PF21338"/>
    </source>
</evidence>
<dbReference type="InterPro" id="IPR011010">
    <property type="entry name" value="DNA_brk_join_enz"/>
</dbReference>
<feature type="region of interest" description="Disordered" evidence="7">
    <location>
        <begin position="1"/>
        <end position="34"/>
    </location>
</feature>
<dbReference type="InterPro" id="IPR013500">
    <property type="entry name" value="TopoI_cat_euk"/>
</dbReference>
<dbReference type="Pfam" id="PF21338">
    <property type="entry name" value="Top1B_N_bact"/>
    <property type="match status" value="1"/>
</dbReference>
<dbReference type="PROSITE" id="PS52038">
    <property type="entry name" value="TOPO_IB_2"/>
    <property type="match status" value="1"/>
</dbReference>
<comment type="catalytic activity">
    <reaction evidence="1">
        <text>ATP-independent breakage of single-stranded DNA, followed by passage and rejoining.</text>
        <dbReference type="EC" id="5.6.2.1"/>
    </reaction>
</comment>
<dbReference type="SUPFAM" id="SSF55869">
    <property type="entry name" value="DNA topoisomerase I domain"/>
    <property type="match status" value="1"/>
</dbReference>
<dbReference type="Proteomes" id="UP001209654">
    <property type="component" value="Unassembled WGS sequence"/>
</dbReference>
<evidence type="ECO:0000256" key="2">
    <source>
        <dbReference type="ARBA" id="ARBA00006645"/>
    </source>
</evidence>
<reference evidence="10 11" key="1">
    <citation type="journal article" date="2023" name="Int. J. Syst. Evol. Microbiol.">
        <title>Arthrobacter mangrovi sp. nov., an actinobacterium isolated from the rhizosphere of a mangrove.</title>
        <authorList>
            <person name="Hamada M."/>
            <person name="Saitou S."/>
            <person name="Enomoto N."/>
            <person name="Nanri K."/>
            <person name="Hidaka K."/>
            <person name="Miura T."/>
            <person name="Tamura T."/>
        </authorList>
    </citation>
    <scope>NUCLEOTIDE SEQUENCE [LARGE SCALE GENOMIC DNA]</scope>
    <source>
        <strain evidence="10 11">NBRC 112813</strain>
    </source>
</reference>
<comment type="similarity">
    <text evidence="2">Belongs to the type IB topoisomerase family.</text>
</comment>
<feature type="domain" description="DNA topoisomerase IB N-terminal" evidence="9">
    <location>
        <begin position="35"/>
        <end position="83"/>
    </location>
</feature>
<keyword evidence="11" id="KW-1185">Reference proteome</keyword>
<dbReference type="EC" id="5.6.2.1" evidence="3"/>
<evidence type="ECO:0000313" key="10">
    <source>
        <dbReference type="EMBL" id="GLB66617.1"/>
    </source>
</evidence>
<evidence type="ECO:0000256" key="1">
    <source>
        <dbReference type="ARBA" id="ARBA00000213"/>
    </source>
</evidence>
<keyword evidence="5" id="KW-0238">DNA-binding</keyword>
<proteinExistence type="inferred from homology"/>
<evidence type="ECO:0000256" key="4">
    <source>
        <dbReference type="ARBA" id="ARBA00023029"/>
    </source>
</evidence>
<evidence type="ECO:0000256" key="5">
    <source>
        <dbReference type="ARBA" id="ARBA00023125"/>
    </source>
</evidence>
<dbReference type="Pfam" id="PF01028">
    <property type="entry name" value="Topoisom_I"/>
    <property type="match status" value="1"/>
</dbReference>